<dbReference type="EMBL" id="WWCU01000013">
    <property type="protein sequence ID" value="MYN08374.1"/>
    <property type="molecule type" value="Genomic_DNA"/>
</dbReference>
<dbReference type="PANTHER" id="PTHR34235">
    <property type="entry name" value="SLR1203 PROTEIN-RELATED"/>
    <property type="match status" value="1"/>
</dbReference>
<dbReference type="Gene3D" id="1.20.1220.20">
    <property type="entry name" value="Uncharcterised protein PF01724"/>
    <property type="match status" value="1"/>
</dbReference>
<sequence length="93" mass="11026">MLDFNDETQAAPAYEDDFVVWLDAQAEFLQDGRLELLDRDNLIDELTAMANRHRDKVQSRMEVLLAHLLKCQFQPDHMTRSWQSTLLEQRHKI</sequence>
<accession>A0A7X4HCE5</accession>
<dbReference type="InterPro" id="IPR002636">
    <property type="entry name" value="DUF29"/>
</dbReference>
<gene>
    <name evidence="1" type="ORF">GTP77_13620</name>
</gene>
<evidence type="ECO:0000313" key="1">
    <source>
        <dbReference type="EMBL" id="MYN08374.1"/>
    </source>
</evidence>
<proteinExistence type="predicted"/>
<evidence type="ECO:0000313" key="2">
    <source>
        <dbReference type="Proteomes" id="UP000450676"/>
    </source>
</evidence>
<dbReference type="Pfam" id="PF01724">
    <property type="entry name" value="DUF29"/>
    <property type="match status" value="1"/>
</dbReference>
<keyword evidence="2" id="KW-1185">Reference proteome</keyword>
<reference evidence="1 2" key="1">
    <citation type="submission" date="2019-12" db="EMBL/GenBank/DDBJ databases">
        <title>Novel species isolated from a subtropical stream in China.</title>
        <authorList>
            <person name="Lu H."/>
        </authorList>
    </citation>
    <scope>NUCLEOTIDE SEQUENCE [LARGE SCALE GENOMIC DNA]</scope>
    <source>
        <strain evidence="1 2">FT127W</strain>
    </source>
</reference>
<dbReference type="AlphaFoldDB" id="A0A7X4HCE5"/>
<organism evidence="1 2">
    <name type="scientific">Pseudoduganella aquatica</name>
    <dbReference type="NCBI Taxonomy" id="2660641"/>
    <lineage>
        <taxon>Bacteria</taxon>
        <taxon>Pseudomonadati</taxon>
        <taxon>Pseudomonadota</taxon>
        <taxon>Betaproteobacteria</taxon>
        <taxon>Burkholderiales</taxon>
        <taxon>Oxalobacteraceae</taxon>
        <taxon>Telluria group</taxon>
        <taxon>Pseudoduganella</taxon>
    </lineage>
</organism>
<dbReference type="PANTHER" id="PTHR34235:SF4">
    <property type="entry name" value="SLR0291 PROTEIN"/>
    <property type="match status" value="1"/>
</dbReference>
<dbReference type="Proteomes" id="UP000450676">
    <property type="component" value="Unassembled WGS sequence"/>
</dbReference>
<name>A0A7X4HCE5_9BURK</name>
<protein>
    <submittedName>
        <fullName evidence="1">DUF29 family protein</fullName>
    </submittedName>
</protein>
<comment type="caution">
    <text evidence="1">The sequence shown here is derived from an EMBL/GenBank/DDBJ whole genome shotgun (WGS) entry which is preliminary data.</text>
</comment>